<comment type="caution">
    <text evidence="1">The sequence shown here is derived from an EMBL/GenBank/DDBJ whole genome shotgun (WGS) entry which is preliminary data.</text>
</comment>
<dbReference type="AlphaFoldDB" id="A0AAW5PLG2"/>
<organism evidence="1 2">
    <name type="scientific">Stenotrophomonas rhizophila</name>
    <dbReference type="NCBI Taxonomy" id="216778"/>
    <lineage>
        <taxon>Bacteria</taxon>
        <taxon>Pseudomonadati</taxon>
        <taxon>Pseudomonadota</taxon>
        <taxon>Gammaproteobacteria</taxon>
        <taxon>Lysobacterales</taxon>
        <taxon>Lysobacteraceae</taxon>
        <taxon>Stenotrophomonas</taxon>
    </lineage>
</organism>
<dbReference type="Proteomes" id="UP001320691">
    <property type="component" value="Unassembled WGS sequence"/>
</dbReference>
<dbReference type="EMBL" id="JANUEK010000008">
    <property type="protein sequence ID" value="MCS4281288.1"/>
    <property type="molecule type" value="Genomic_DNA"/>
</dbReference>
<protein>
    <recommendedName>
        <fullName evidence="3">Cellulose biosynthesis protein BcsO</fullName>
    </recommendedName>
</protein>
<name>A0AAW5PLG2_9GAMM</name>
<sequence length="124" mass="12942">MSKLLKHADTESHDDDVAGLFNRLGGRDDTRTYQDFTHSQPQVSTTARLREEAPPPIPAASLTAVPSAAPVITPVIAAAEAAPMDVPAAAAPAQSTPLEQLFQRLAGARSATPGHSPLSRLRGA</sequence>
<accession>A0AAW5PLG2</accession>
<proteinExistence type="predicted"/>
<dbReference type="RefSeq" id="WP_259261810.1">
    <property type="nucleotide sequence ID" value="NZ_JANUEK010000008.1"/>
</dbReference>
<evidence type="ECO:0008006" key="3">
    <source>
        <dbReference type="Google" id="ProtNLM"/>
    </source>
</evidence>
<evidence type="ECO:0000313" key="1">
    <source>
        <dbReference type="EMBL" id="MCS4281288.1"/>
    </source>
</evidence>
<reference evidence="1" key="1">
    <citation type="submission" date="2022-08" db="EMBL/GenBank/DDBJ databases">
        <title>Genomic analyses of the natural microbiome of Caenorhabditis elegans.</title>
        <authorList>
            <person name="Samuel B."/>
        </authorList>
    </citation>
    <scope>NUCLEOTIDE SEQUENCE</scope>
    <source>
        <strain evidence="1">BIGb0277</strain>
    </source>
</reference>
<evidence type="ECO:0000313" key="2">
    <source>
        <dbReference type="Proteomes" id="UP001320691"/>
    </source>
</evidence>
<gene>
    <name evidence="1" type="ORF">M2412_003304</name>
</gene>